<reference evidence="1 2" key="1">
    <citation type="submission" date="2018-08" db="EMBL/GenBank/DDBJ databases">
        <authorList>
            <person name="Laetsch R D."/>
            <person name="Stevens L."/>
            <person name="Kumar S."/>
            <person name="Blaxter L. M."/>
        </authorList>
    </citation>
    <scope>NUCLEOTIDE SEQUENCE [LARGE SCALE GENOMIC DNA]</scope>
</reference>
<organism evidence="1 2">
    <name type="scientific">Acanthocheilonema viteae</name>
    <name type="common">Filarial nematode worm</name>
    <name type="synonym">Dipetalonema viteae</name>
    <dbReference type="NCBI Taxonomy" id="6277"/>
    <lineage>
        <taxon>Eukaryota</taxon>
        <taxon>Metazoa</taxon>
        <taxon>Ecdysozoa</taxon>
        <taxon>Nematoda</taxon>
        <taxon>Chromadorea</taxon>
        <taxon>Rhabditida</taxon>
        <taxon>Spirurina</taxon>
        <taxon>Spiruromorpha</taxon>
        <taxon>Filarioidea</taxon>
        <taxon>Onchocercidae</taxon>
        <taxon>Acanthocheilonema</taxon>
    </lineage>
</organism>
<keyword evidence="2" id="KW-1185">Reference proteome</keyword>
<dbReference type="AlphaFoldDB" id="A0A498S3Q9"/>
<accession>A0A498S3Q9</accession>
<sequence>MNEKKLKVTIELDDFIVSDCQGVTFIGVVEKQMIQENCLLIKCHGECFVDSTTELSEGVSVKITRAIQSECNDDGELMLAVVLAVLVVNFTLNGIESTNTSSPSSSSSSSSSKAVDIFTSSAICPGSLEIGIHGRMISPIKNEHRSFKA</sequence>
<protein>
    <submittedName>
        <fullName evidence="1">Uncharacterized protein</fullName>
    </submittedName>
</protein>
<dbReference type="EMBL" id="UPTC01000318">
    <property type="protein sequence ID" value="VBB27962.1"/>
    <property type="molecule type" value="Genomic_DNA"/>
</dbReference>
<dbReference type="STRING" id="6277.A0A498S3Q9"/>
<evidence type="ECO:0000313" key="1">
    <source>
        <dbReference type="EMBL" id="VBB27962.1"/>
    </source>
</evidence>
<gene>
    <name evidence="1" type="ORF">NAV_LOCUS2792</name>
</gene>
<proteinExistence type="predicted"/>
<dbReference type="OrthoDB" id="5844878at2759"/>
<name>A0A498S3Q9_ACAVI</name>
<dbReference type="Proteomes" id="UP000276991">
    <property type="component" value="Unassembled WGS sequence"/>
</dbReference>
<evidence type="ECO:0000313" key="2">
    <source>
        <dbReference type="Proteomes" id="UP000276991"/>
    </source>
</evidence>